<dbReference type="PANTHER" id="PTHR31389">
    <property type="entry name" value="LD39211P"/>
    <property type="match status" value="1"/>
</dbReference>
<accession>A0AAV4HXF6</accession>
<protein>
    <submittedName>
        <fullName evidence="1">MetK_1 protein</fullName>
    </submittedName>
</protein>
<comment type="caution">
    <text evidence="1">The sequence shown here is derived from an EMBL/GenBank/DDBJ whole genome shotgun (WGS) entry which is preliminary data.</text>
</comment>
<name>A0AAV4HXF6_9GAST</name>
<sequence length="373" mass="41618">MTGRSAVDRMKTKKFYMVLALAVVSTLSLWILTSTSTSIQTIVTKTHSGIKRASSNMQITVEQALTVEPKYLHSLGLAKTADLEDITDKSAPLVLEIPAQKTTNGTPVIATAAVPDKFVEVTTLMKSVHSLLPGYSMVVYDLGLSAADQILLGKHCNSSWSCEVVLFSFEKYPSHVKYLNLRSYRPLCIQETLKRFGAVIWVDDGLYFTSPNLSQAVAGAKDSGIQGWPIKDPTSAFTHPKTFEFFDTDQESYYFQHAVESSHLVLYNSQRLASDVMLPWVKCALVEMCVSPPGAQDSGCNYARKPLFRYTGCHRYDMSALNIILGKVFNFDEGQYVCQDRLFGSLLEDRLRAENKTLPQNQFRPPVGRQLKI</sequence>
<evidence type="ECO:0000313" key="2">
    <source>
        <dbReference type="Proteomes" id="UP000762676"/>
    </source>
</evidence>
<dbReference type="PANTHER" id="PTHR31389:SF4">
    <property type="entry name" value="LD39211P"/>
    <property type="match status" value="1"/>
</dbReference>
<dbReference type="EMBL" id="BMAT01009224">
    <property type="protein sequence ID" value="GFS02048.1"/>
    <property type="molecule type" value="Genomic_DNA"/>
</dbReference>
<gene>
    <name evidence="1" type="ORF">ElyMa_004597100</name>
</gene>
<reference evidence="1 2" key="1">
    <citation type="journal article" date="2021" name="Elife">
        <title>Chloroplast acquisition without the gene transfer in kleptoplastic sea slugs, Plakobranchus ocellatus.</title>
        <authorList>
            <person name="Maeda T."/>
            <person name="Takahashi S."/>
            <person name="Yoshida T."/>
            <person name="Shimamura S."/>
            <person name="Takaki Y."/>
            <person name="Nagai Y."/>
            <person name="Toyoda A."/>
            <person name="Suzuki Y."/>
            <person name="Arimoto A."/>
            <person name="Ishii H."/>
            <person name="Satoh N."/>
            <person name="Nishiyama T."/>
            <person name="Hasebe M."/>
            <person name="Maruyama T."/>
            <person name="Minagawa J."/>
            <person name="Obokata J."/>
            <person name="Shigenobu S."/>
        </authorList>
    </citation>
    <scope>NUCLEOTIDE SEQUENCE [LARGE SCALE GENOMIC DNA]</scope>
</reference>
<dbReference type="AlphaFoldDB" id="A0AAV4HXF6"/>
<organism evidence="1 2">
    <name type="scientific">Elysia marginata</name>
    <dbReference type="NCBI Taxonomy" id="1093978"/>
    <lineage>
        <taxon>Eukaryota</taxon>
        <taxon>Metazoa</taxon>
        <taxon>Spiralia</taxon>
        <taxon>Lophotrochozoa</taxon>
        <taxon>Mollusca</taxon>
        <taxon>Gastropoda</taxon>
        <taxon>Heterobranchia</taxon>
        <taxon>Euthyneura</taxon>
        <taxon>Panpulmonata</taxon>
        <taxon>Sacoglossa</taxon>
        <taxon>Placobranchoidea</taxon>
        <taxon>Plakobranchidae</taxon>
        <taxon>Elysia</taxon>
    </lineage>
</organism>
<keyword evidence="2" id="KW-1185">Reference proteome</keyword>
<evidence type="ECO:0000313" key="1">
    <source>
        <dbReference type="EMBL" id="GFS02048.1"/>
    </source>
</evidence>
<dbReference type="Proteomes" id="UP000762676">
    <property type="component" value="Unassembled WGS sequence"/>
</dbReference>
<proteinExistence type="predicted"/>